<dbReference type="EMBL" id="SZYD01000017">
    <property type="protein sequence ID" value="KAD3067568.1"/>
    <property type="molecule type" value="Genomic_DNA"/>
</dbReference>
<evidence type="ECO:0000313" key="3">
    <source>
        <dbReference type="EMBL" id="KAD3067568.1"/>
    </source>
</evidence>
<dbReference type="Gene3D" id="2.40.160.200">
    <property type="entry name" value="LURP1-related"/>
    <property type="match status" value="1"/>
</dbReference>
<protein>
    <recommendedName>
        <fullName evidence="5">Tubby C-terminal domain-containing protein</fullName>
    </recommendedName>
</protein>
<feature type="region of interest" description="Disordered" evidence="2">
    <location>
        <begin position="1"/>
        <end position="22"/>
    </location>
</feature>
<dbReference type="Pfam" id="PF04525">
    <property type="entry name" value="LOR"/>
    <property type="match status" value="1"/>
</dbReference>
<dbReference type="PANTHER" id="PTHR31087">
    <property type="match status" value="1"/>
</dbReference>
<organism evidence="3 4">
    <name type="scientific">Mikania micrantha</name>
    <name type="common">bitter vine</name>
    <dbReference type="NCBI Taxonomy" id="192012"/>
    <lineage>
        <taxon>Eukaryota</taxon>
        <taxon>Viridiplantae</taxon>
        <taxon>Streptophyta</taxon>
        <taxon>Embryophyta</taxon>
        <taxon>Tracheophyta</taxon>
        <taxon>Spermatophyta</taxon>
        <taxon>Magnoliopsida</taxon>
        <taxon>eudicotyledons</taxon>
        <taxon>Gunneridae</taxon>
        <taxon>Pentapetalae</taxon>
        <taxon>asterids</taxon>
        <taxon>campanulids</taxon>
        <taxon>Asterales</taxon>
        <taxon>Asteraceae</taxon>
        <taxon>Asteroideae</taxon>
        <taxon>Heliantheae alliance</taxon>
        <taxon>Eupatorieae</taxon>
        <taxon>Mikania</taxon>
    </lineage>
</organism>
<dbReference type="SUPFAM" id="SSF54518">
    <property type="entry name" value="Tubby C-terminal domain-like"/>
    <property type="match status" value="1"/>
</dbReference>
<dbReference type="PANTHER" id="PTHR31087:SF95">
    <property type="entry name" value="EXPRESSED PROTEIN"/>
    <property type="match status" value="1"/>
</dbReference>
<evidence type="ECO:0000256" key="1">
    <source>
        <dbReference type="ARBA" id="ARBA00005437"/>
    </source>
</evidence>
<comment type="caution">
    <text evidence="3">The sequence shown here is derived from an EMBL/GenBank/DDBJ whole genome shotgun (WGS) entry which is preliminary data.</text>
</comment>
<dbReference type="InterPro" id="IPR038595">
    <property type="entry name" value="LOR_sf"/>
</dbReference>
<gene>
    <name evidence="3" type="ORF">E3N88_35448</name>
</gene>
<evidence type="ECO:0000313" key="4">
    <source>
        <dbReference type="Proteomes" id="UP000326396"/>
    </source>
</evidence>
<feature type="compositionally biased region" description="Polar residues" evidence="2">
    <location>
        <begin position="1"/>
        <end position="13"/>
    </location>
</feature>
<proteinExistence type="inferred from homology"/>
<dbReference type="Proteomes" id="UP000326396">
    <property type="component" value="Linkage Group LG7"/>
</dbReference>
<keyword evidence="4" id="KW-1185">Reference proteome</keyword>
<dbReference type="AlphaFoldDB" id="A0A5N6M141"/>
<name>A0A5N6M141_9ASTR</name>
<comment type="similarity">
    <text evidence="1">Belongs to the LOR family.</text>
</comment>
<reference evidence="3 4" key="1">
    <citation type="submission" date="2019-05" db="EMBL/GenBank/DDBJ databases">
        <title>Mikania micrantha, genome provides insights into the molecular mechanism of rapid growth.</title>
        <authorList>
            <person name="Liu B."/>
        </authorList>
    </citation>
    <scope>NUCLEOTIDE SEQUENCE [LARGE SCALE GENOMIC DNA]</scope>
    <source>
        <strain evidence="3">NLD-2019</strain>
        <tissue evidence="3">Leaf</tissue>
    </source>
</reference>
<sequence>MMSRVHPSSNNKTGSHDHSLECDNHDHLGSLPVVVSSISPNPTTLTVWKRSSMSFQGTDGFTVYDRHGRLAFRVDNYSRKNGWSCSSIAAKGGGINGDGGGAALVLMDGSGKPLLTLKPQNFSFQSQWNGCIYKEDDNETLKDRRIFVMRRPSTTWFAFRRTTQSQKSQCEAEVFFNHQTAEPEGYMKSAQPDYRIEGSFWNRNCKIRRTASGEVAAKILRKRTTMVSGNSMVLSEEVFSLVVKPGFDPQLIMAFVVILDRICVKPNYTPLMCS</sequence>
<evidence type="ECO:0000256" key="2">
    <source>
        <dbReference type="SAM" id="MobiDB-lite"/>
    </source>
</evidence>
<dbReference type="OrthoDB" id="680369at2759"/>
<evidence type="ECO:0008006" key="5">
    <source>
        <dbReference type="Google" id="ProtNLM"/>
    </source>
</evidence>
<dbReference type="InterPro" id="IPR025659">
    <property type="entry name" value="Tubby-like_C"/>
</dbReference>
<dbReference type="InterPro" id="IPR007612">
    <property type="entry name" value="LOR"/>
</dbReference>
<accession>A0A5N6M141</accession>